<dbReference type="EMBL" id="CP023566">
    <property type="protein sequence ID" value="AWZ41017.1"/>
    <property type="molecule type" value="Genomic_DNA"/>
</dbReference>
<dbReference type="AlphaFoldDB" id="A0AAD0L3F3"/>
<dbReference type="Proteomes" id="UP000250153">
    <property type="component" value="Chromosome"/>
</dbReference>
<protein>
    <submittedName>
        <fullName evidence="1">Uncharacterized protein</fullName>
    </submittedName>
</protein>
<dbReference type="GeneID" id="48466119"/>
<dbReference type="EMBL" id="CP023565">
    <property type="protein sequence ID" value="AWZ37990.1"/>
    <property type="molecule type" value="Genomic_DNA"/>
</dbReference>
<name>A0AAD0L3F3_9LACO</name>
<accession>A0AAD0L3F3</accession>
<evidence type="ECO:0000313" key="1">
    <source>
        <dbReference type="EMBL" id="AWZ37990.1"/>
    </source>
</evidence>
<keyword evidence="3" id="KW-1185">Reference proteome</keyword>
<dbReference type="Proteomes" id="UP000250143">
    <property type="component" value="Chromosome"/>
</dbReference>
<dbReference type="RefSeq" id="WP_112195143.1">
    <property type="nucleotide sequence ID" value="NZ_CP023565.1"/>
</dbReference>
<evidence type="ECO:0000313" key="4">
    <source>
        <dbReference type="Proteomes" id="UP000250153"/>
    </source>
</evidence>
<evidence type="ECO:0000313" key="3">
    <source>
        <dbReference type="Proteomes" id="UP000250143"/>
    </source>
</evidence>
<dbReference type="KEGG" id="lmur:CPS94_03155"/>
<organism evidence="1 4">
    <name type="scientific">Ligilactobacillus murinus</name>
    <dbReference type="NCBI Taxonomy" id="1622"/>
    <lineage>
        <taxon>Bacteria</taxon>
        <taxon>Bacillati</taxon>
        <taxon>Bacillota</taxon>
        <taxon>Bacilli</taxon>
        <taxon>Lactobacillales</taxon>
        <taxon>Lactobacillaceae</taxon>
        <taxon>Ligilactobacillus</taxon>
    </lineage>
</organism>
<gene>
    <name evidence="2" type="ORF">CPQ89_08295</name>
    <name evidence="1" type="ORF">CPS94_03155</name>
</gene>
<sequence length="109" mass="12491">MDSEVDYKIVQGYYLLGGGQEANKYEFKIYRGHPDFEKITVDSVCWTFYQAEDILTPIPAIIRVKGVFSERNIVRVKLAKEQSMVIVILNISKLVSISKHILVKIQEAL</sequence>
<evidence type="ECO:0000313" key="2">
    <source>
        <dbReference type="EMBL" id="AWZ41017.1"/>
    </source>
</evidence>
<reference evidence="3 4" key="1">
    <citation type="submission" date="2017-09" db="EMBL/GenBank/DDBJ databases">
        <title>Predominant Lactobacillus spp. isolated from feces of mice subjected to short-term calorie restriction.</title>
        <authorList>
            <person name="Zhang C."/>
            <person name="Zhao L."/>
            <person name="Pan F."/>
        </authorList>
    </citation>
    <scope>NUCLEOTIDE SEQUENCE [LARGE SCALE GENOMIC DNA]</scope>
    <source>
        <strain evidence="2 3">CR141</strain>
        <strain evidence="1 4">CR147</strain>
    </source>
</reference>
<proteinExistence type="predicted"/>